<feature type="region of interest" description="Disordered" evidence="1">
    <location>
        <begin position="113"/>
        <end position="137"/>
    </location>
</feature>
<feature type="compositionally biased region" description="Polar residues" evidence="1">
    <location>
        <begin position="180"/>
        <end position="190"/>
    </location>
</feature>
<evidence type="ECO:0000313" key="3">
    <source>
        <dbReference type="EMBL" id="KAJ4318164.1"/>
    </source>
</evidence>
<evidence type="ECO:0000313" key="4">
    <source>
        <dbReference type="Proteomes" id="UP001140502"/>
    </source>
</evidence>
<protein>
    <submittedName>
        <fullName evidence="3">Uncharacterized protein</fullName>
    </submittedName>
</protein>
<proteinExistence type="predicted"/>
<name>A0A9W8WAT1_9HYPO</name>
<dbReference type="OrthoDB" id="5095952at2759"/>
<dbReference type="Gene3D" id="1.20.5.340">
    <property type="match status" value="1"/>
</dbReference>
<evidence type="ECO:0000256" key="1">
    <source>
        <dbReference type="SAM" id="MobiDB-lite"/>
    </source>
</evidence>
<keyword evidence="2" id="KW-0812">Transmembrane</keyword>
<dbReference type="EMBL" id="JAPEUR010000146">
    <property type="protein sequence ID" value="KAJ4318164.1"/>
    <property type="molecule type" value="Genomic_DNA"/>
</dbReference>
<feature type="compositionally biased region" description="Polar residues" evidence="1">
    <location>
        <begin position="217"/>
        <end position="228"/>
    </location>
</feature>
<feature type="compositionally biased region" description="Acidic residues" evidence="1">
    <location>
        <begin position="157"/>
        <end position="173"/>
    </location>
</feature>
<keyword evidence="2" id="KW-0472">Membrane</keyword>
<dbReference type="Proteomes" id="UP001140502">
    <property type="component" value="Unassembled WGS sequence"/>
</dbReference>
<keyword evidence="2" id="KW-1133">Transmembrane helix</keyword>
<feature type="region of interest" description="Disordered" evidence="1">
    <location>
        <begin position="150"/>
        <end position="297"/>
    </location>
</feature>
<evidence type="ECO:0000256" key="2">
    <source>
        <dbReference type="SAM" id="Phobius"/>
    </source>
</evidence>
<feature type="compositionally biased region" description="Basic and acidic residues" evidence="1">
    <location>
        <begin position="113"/>
        <end position="135"/>
    </location>
</feature>
<comment type="caution">
    <text evidence="3">The sequence shown here is derived from an EMBL/GenBank/DDBJ whole genome shotgun (WGS) entry which is preliminary data.</text>
</comment>
<feature type="transmembrane region" description="Helical" evidence="2">
    <location>
        <begin position="17"/>
        <end position="41"/>
    </location>
</feature>
<sequence>MDVSLESDTPQNCESSLFWLISFLLALALAGTFLLICCCLLGGRYYKEQTRNNVENFVQCLKHQAELWKQERERWEAEFKLRLEEQKHKNAAWDQNLELRGDMDDVMEENRVLRDQKDTLNRRNEQLEQENKHVGMENAGLKARLAQVGQLGHEADPESELELEPQPEPEPEPEPERSRNTAGFSSTLFNSGLPPGSNLSLEEAVERDLDSPVSHASFPSTWSDSDPGTTPRPGLPRSPPGNEQDPGTSDEMMTSRDLLSSPKKRNTWAPHSESPSHPPEDDKWKPVTPTKHRSSVG</sequence>
<gene>
    <name evidence="3" type="ORF">N0V84_006990</name>
</gene>
<dbReference type="AlphaFoldDB" id="A0A9W8WAT1"/>
<accession>A0A9W8WAT1</accession>
<organism evidence="3 4">
    <name type="scientific">Fusarium piperis</name>
    <dbReference type="NCBI Taxonomy" id="1435070"/>
    <lineage>
        <taxon>Eukaryota</taxon>
        <taxon>Fungi</taxon>
        <taxon>Dikarya</taxon>
        <taxon>Ascomycota</taxon>
        <taxon>Pezizomycotina</taxon>
        <taxon>Sordariomycetes</taxon>
        <taxon>Hypocreomycetidae</taxon>
        <taxon>Hypocreales</taxon>
        <taxon>Nectriaceae</taxon>
        <taxon>Fusarium</taxon>
        <taxon>Fusarium solani species complex</taxon>
    </lineage>
</organism>
<keyword evidence="4" id="KW-1185">Reference proteome</keyword>
<reference evidence="3" key="1">
    <citation type="submission" date="2022-10" db="EMBL/GenBank/DDBJ databases">
        <title>Tapping the CABI collections for fungal endophytes: first genome assemblies for Collariella, Neodidymelliopsis, Ascochyta clinopodiicola, Didymella pomorum, Didymosphaeria variabile, Neocosmospora piperis and Neocucurbitaria cava.</title>
        <authorList>
            <person name="Hill R."/>
        </authorList>
    </citation>
    <scope>NUCLEOTIDE SEQUENCE</scope>
    <source>
        <strain evidence="3">IMI 366586</strain>
    </source>
</reference>